<dbReference type="Pfam" id="PF00702">
    <property type="entry name" value="Hydrolase"/>
    <property type="match status" value="1"/>
</dbReference>
<feature type="transmembrane region" description="Helical" evidence="13">
    <location>
        <begin position="765"/>
        <end position="786"/>
    </location>
</feature>
<dbReference type="NCBIfam" id="TIGR01494">
    <property type="entry name" value="ATPase_P-type"/>
    <property type="match status" value="1"/>
</dbReference>
<sequence length="797" mass="87898">MNQTTAPDKTTCYHCGEDCKGQPLWHDERTFCCFGCQTVFELLAEKDLCDYYSFENNPGNQLSHFFKDKYIFLDDEEIVQHLLDFKSAELAKITFSIPSIHCSSCIWLLENIRKFDDGILHTKIDFSKKRLAIDYNPAKTSLRKIADLLYQLSYEPEISLDRKTQAPTTNHKTRDLKIGIAGFCFGNIMLLAFPDYLGIELDSEFIAYFTYISLGLSLPVLLYCSSEFFTSAISGLRKRLLNIDLPIAIGILALFGRSLFEIITETGSGYLDSLSALVFFLLIGRWVQNKTYEGLAFDRNFKSYFPLAVQKIIGDNKKSTLVTQLEINDLIEIRNEEIIPCDAVLMSTEALIDYSFVSGESAPNLVTEGAKLYAGGKIKGASAQMTVIKPVSQSYLTQLWNHSSFDEAKSGDTPSLIDQVSRYFTPIVLCIALVAGIYWSFADSSKVLFVVSSVLIVACPCALALAAPFTLSATMNTLGQCKMYLKGTAVIEKLWEIRKIVFDKTGTITTGDNQNIEWHGRTLAPAERAAIMALASQSVHPLSMQLHAHLHRGEPVQTVSGYQEEKSKGLSGIINNQSVKMGSASFVGTTTPASDGAVIAIAINEEVLGYYLIQSKYRTGLKAMIDQLATRFSFAVLSGDNETEKQNLTALFPRHTPLAFNQSPEDKLQAIQAFEYQEKTIMIGDGLNDAGALKASYVGISVAENMSSFTPASDVIIMGNQLTKLPQFLKLVHQSKKIILAGFMVSFGYNIVGLSLAVAGYITPVIAAILMPVSSISVVLLSTLGVKYLSSRLKLKA</sequence>
<evidence type="ECO:0000256" key="4">
    <source>
        <dbReference type="ARBA" id="ARBA00022475"/>
    </source>
</evidence>
<keyword evidence="10 13" id="KW-1133">Transmembrane helix</keyword>
<keyword evidence="8" id="KW-0460">Magnesium</keyword>
<name>A0ABY6CYP7_9BACT</name>
<comment type="subcellular location">
    <subcellularLocation>
        <location evidence="1">Cell membrane</location>
        <topology evidence="1">Multi-pass membrane protein</topology>
    </subcellularLocation>
</comment>
<keyword evidence="16" id="KW-1185">Reference proteome</keyword>
<evidence type="ECO:0000256" key="9">
    <source>
        <dbReference type="ARBA" id="ARBA00022967"/>
    </source>
</evidence>
<dbReference type="Gene3D" id="3.40.50.1000">
    <property type="entry name" value="HAD superfamily/HAD-like"/>
    <property type="match status" value="1"/>
</dbReference>
<evidence type="ECO:0000256" key="3">
    <source>
        <dbReference type="ARBA" id="ARBA00022448"/>
    </source>
</evidence>
<keyword evidence="4" id="KW-1003">Cell membrane</keyword>
<dbReference type="RefSeq" id="WP_263050240.1">
    <property type="nucleotide sequence ID" value="NZ_CP106735.1"/>
</dbReference>
<evidence type="ECO:0000256" key="6">
    <source>
        <dbReference type="ARBA" id="ARBA00022692"/>
    </source>
</evidence>
<evidence type="ECO:0000256" key="12">
    <source>
        <dbReference type="ARBA" id="ARBA00023136"/>
    </source>
</evidence>
<dbReference type="PRINTS" id="PR00943">
    <property type="entry name" value="CUATPASE"/>
</dbReference>
<feature type="transmembrane region" description="Helical" evidence="13">
    <location>
        <begin position="738"/>
        <end position="759"/>
    </location>
</feature>
<evidence type="ECO:0000313" key="15">
    <source>
        <dbReference type="EMBL" id="UXX78495.1"/>
    </source>
</evidence>
<feature type="transmembrane region" description="Helical" evidence="13">
    <location>
        <begin position="245"/>
        <end position="263"/>
    </location>
</feature>
<evidence type="ECO:0000256" key="1">
    <source>
        <dbReference type="ARBA" id="ARBA00004651"/>
    </source>
</evidence>
<protein>
    <submittedName>
        <fullName evidence="15">Heavy metal translocating P-type ATPase metal-binding domain-containing protein</fullName>
    </submittedName>
</protein>
<dbReference type="InterPro" id="IPR059000">
    <property type="entry name" value="ATPase_P-type_domA"/>
</dbReference>
<keyword evidence="9" id="KW-1278">Translocase</keyword>
<dbReference type="PROSITE" id="PS00154">
    <property type="entry name" value="ATPASE_E1_E2"/>
    <property type="match status" value="1"/>
</dbReference>
<keyword evidence="7" id="KW-0479">Metal-binding</keyword>
<dbReference type="Gene3D" id="2.70.150.10">
    <property type="entry name" value="Calcium-transporting ATPase, cytoplasmic transduction domain A"/>
    <property type="match status" value="1"/>
</dbReference>
<dbReference type="InterPro" id="IPR018303">
    <property type="entry name" value="ATPase_P-typ_P_site"/>
</dbReference>
<evidence type="ECO:0000256" key="11">
    <source>
        <dbReference type="ARBA" id="ARBA00023065"/>
    </source>
</evidence>
<dbReference type="PRINTS" id="PR00119">
    <property type="entry name" value="CATATPASE"/>
</dbReference>
<proteinExistence type="inferred from homology"/>
<dbReference type="PANTHER" id="PTHR43520:SF5">
    <property type="entry name" value="CATION-TRANSPORTING P-TYPE ATPASE-RELATED"/>
    <property type="match status" value="1"/>
</dbReference>
<dbReference type="Proteomes" id="UP001062165">
    <property type="component" value="Chromosome"/>
</dbReference>
<evidence type="ECO:0000256" key="13">
    <source>
        <dbReference type="SAM" id="Phobius"/>
    </source>
</evidence>
<dbReference type="InterPro" id="IPR021993">
    <property type="entry name" value="ATPase-cat-bd"/>
</dbReference>
<dbReference type="Pfam" id="PF12156">
    <property type="entry name" value="ATPase-cat_bd"/>
    <property type="match status" value="1"/>
</dbReference>
<dbReference type="InterPro" id="IPR001757">
    <property type="entry name" value="P_typ_ATPase"/>
</dbReference>
<dbReference type="PROSITE" id="PS50846">
    <property type="entry name" value="HMA_2"/>
    <property type="match status" value="1"/>
</dbReference>
<dbReference type="Gene3D" id="3.40.1110.10">
    <property type="entry name" value="Calcium-transporting ATPase, cytoplasmic domain N"/>
    <property type="match status" value="1"/>
</dbReference>
<dbReference type="SUPFAM" id="SSF56784">
    <property type="entry name" value="HAD-like"/>
    <property type="match status" value="1"/>
</dbReference>
<dbReference type="InterPro" id="IPR023299">
    <property type="entry name" value="ATPase_P-typ_cyto_dom_N"/>
</dbReference>
<comment type="similarity">
    <text evidence="2">Belongs to the cation transport ATPase (P-type) (TC 3.A.3) family. Type IB subfamily.</text>
</comment>
<feature type="transmembrane region" description="Helical" evidence="13">
    <location>
        <begin position="447"/>
        <end position="473"/>
    </location>
</feature>
<feature type="transmembrane region" description="Helical" evidence="13">
    <location>
        <begin position="423"/>
        <end position="441"/>
    </location>
</feature>
<dbReference type="InterPro" id="IPR036412">
    <property type="entry name" value="HAD-like_sf"/>
</dbReference>
<evidence type="ECO:0000256" key="8">
    <source>
        <dbReference type="ARBA" id="ARBA00022842"/>
    </source>
</evidence>
<dbReference type="SUPFAM" id="SSF55008">
    <property type="entry name" value="HMA, heavy metal-associated domain"/>
    <property type="match status" value="1"/>
</dbReference>
<dbReference type="EMBL" id="CP106735">
    <property type="protein sequence ID" value="UXX78495.1"/>
    <property type="molecule type" value="Genomic_DNA"/>
</dbReference>
<evidence type="ECO:0000256" key="7">
    <source>
        <dbReference type="ARBA" id="ARBA00022723"/>
    </source>
</evidence>
<evidence type="ECO:0000256" key="2">
    <source>
        <dbReference type="ARBA" id="ARBA00006024"/>
    </source>
</evidence>
<evidence type="ECO:0000256" key="10">
    <source>
        <dbReference type="ARBA" id="ARBA00022989"/>
    </source>
</evidence>
<dbReference type="InterPro" id="IPR008250">
    <property type="entry name" value="ATPase_P-typ_transduc_dom_A_sf"/>
</dbReference>
<gene>
    <name evidence="15" type="ORF">N7E81_14125</name>
</gene>
<dbReference type="PANTHER" id="PTHR43520">
    <property type="entry name" value="ATP7, ISOFORM B"/>
    <property type="match status" value="1"/>
</dbReference>
<keyword evidence="5" id="KW-0597">Phosphoprotein</keyword>
<feature type="transmembrane region" description="Helical" evidence="13">
    <location>
        <begin position="178"/>
        <end position="199"/>
    </location>
</feature>
<keyword evidence="12 13" id="KW-0472">Membrane</keyword>
<dbReference type="InterPro" id="IPR023214">
    <property type="entry name" value="HAD_sf"/>
</dbReference>
<reference evidence="15" key="1">
    <citation type="submission" date="2022-10" db="EMBL/GenBank/DDBJ databases">
        <title>Comparative genomics and taxonomic characterization of three novel marine species of genus Reichenbachiella exhibiting antioxidant and polysaccharide degradation activities.</title>
        <authorList>
            <person name="Muhammad N."/>
            <person name="Lee Y.-J."/>
            <person name="Ko J."/>
            <person name="Kim S.-G."/>
        </authorList>
    </citation>
    <scope>NUCLEOTIDE SEQUENCE</scope>
    <source>
        <strain evidence="15">Wsw4-B4</strain>
    </source>
</reference>
<organism evidence="15 16">
    <name type="scientific">Reichenbachiella carrageenanivorans</name>
    <dbReference type="NCBI Taxonomy" id="2979869"/>
    <lineage>
        <taxon>Bacteria</taxon>
        <taxon>Pseudomonadati</taxon>
        <taxon>Bacteroidota</taxon>
        <taxon>Cytophagia</taxon>
        <taxon>Cytophagales</taxon>
        <taxon>Reichenbachiellaceae</taxon>
        <taxon>Reichenbachiella</taxon>
    </lineage>
</organism>
<dbReference type="InterPro" id="IPR006121">
    <property type="entry name" value="HMA_dom"/>
</dbReference>
<accession>A0ABY6CYP7</accession>
<dbReference type="SUPFAM" id="SSF81653">
    <property type="entry name" value="Calcium ATPase, transduction domain A"/>
    <property type="match status" value="1"/>
</dbReference>
<dbReference type="Pfam" id="PF00122">
    <property type="entry name" value="E1-E2_ATPase"/>
    <property type="match status" value="1"/>
</dbReference>
<evidence type="ECO:0000256" key="5">
    <source>
        <dbReference type="ARBA" id="ARBA00022553"/>
    </source>
</evidence>
<keyword evidence="11" id="KW-0406">Ion transport</keyword>
<feature type="transmembrane region" description="Helical" evidence="13">
    <location>
        <begin position="269"/>
        <end position="287"/>
    </location>
</feature>
<keyword evidence="3" id="KW-0813">Transport</keyword>
<dbReference type="Gene3D" id="3.30.70.100">
    <property type="match status" value="1"/>
</dbReference>
<keyword evidence="6 13" id="KW-0812">Transmembrane</keyword>
<feature type="domain" description="HMA" evidence="14">
    <location>
        <begin position="91"/>
        <end position="157"/>
    </location>
</feature>
<dbReference type="InterPro" id="IPR036163">
    <property type="entry name" value="HMA_dom_sf"/>
</dbReference>
<feature type="transmembrane region" description="Helical" evidence="13">
    <location>
        <begin position="205"/>
        <end position="224"/>
    </location>
</feature>
<evidence type="ECO:0000259" key="14">
    <source>
        <dbReference type="PROSITE" id="PS50846"/>
    </source>
</evidence>
<evidence type="ECO:0000313" key="16">
    <source>
        <dbReference type="Proteomes" id="UP001062165"/>
    </source>
</evidence>